<organism evidence="1 2">
    <name type="scientific">Corynebacterium tapiri</name>
    <dbReference type="NCBI Taxonomy" id="1448266"/>
    <lineage>
        <taxon>Bacteria</taxon>
        <taxon>Bacillati</taxon>
        <taxon>Actinomycetota</taxon>
        <taxon>Actinomycetes</taxon>
        <taxon>Mycobacteriales</taxon>
        <taxon>Corynebacteriaceae</taxon>
        <taxon>Corynebacterium</taxon>
    </lineage>
</organism>
<gene>
    <name evidence="1" type="ORF">FHE74_10370</name>
</gene>
<evidence type="ECO:0000313" key="1">
    <source>
        <dbReference type="EMBL" id="TNL94612.1"/>
    </source>
</evidence>
<evidence type="ECO:0000313" key="2">
    <source>
        <dbReference type="Proteomes" id="UP000312032"/>
    </source>
</evidence>
<keyword evidence="2" id="KW-1185">Reference proteome</keyword>
<dbReference type="Proteomes" id="UP000312032">
    <property type="component" value="Unassembled WGS sequence"/>
</dbReference>
<dbReference type="RefSeq" id="WP_139466441.1">
    <property type="nucleotide sequence ID" value="NZ_VDHJ01000021.1"/>
</dbReference>
<reference evidence="1 2" key="1">
    <citation type="submission" date="2019-06" db="EMBL/GenBank/DDBJ databases">
        <authorList>
            <person name="Li J."/>
        </authorList>
    </citation>
    <scope>NUCLEOTIDE SEQUENCE [LARGE SCALE GENOMIC DNA]</scope>
    <source>
        <strain evidence="1 2">LMG 28165</strain>
    </source>
</reference>
<sequence>MSTDQLLSETKNHIAHLKGVDSFLKHLDSLDSSDLQDWDYLLEKTFFKERDSLFDVITVLEKELLPEIEGRA</sequence>
<accession>A0A5C4U1F0</accession>
<dbReference type="EMBL" id="VDHJ01000021">
    <property type="protein sequence ID" value="TNL94612.1"/>
    <property type="molecule type" value="Genomic_DNA"/>
</dbReference>
<dbReference type="AlphaFoldDB" id="A0A5C4U1F0"/>
<name>A0A5C4U1F0_9CORY</name>
<comment type="caution">
    <text evidence="1">The sequence shown here is derived from an EMBL/GenBank/DDBJ whole genome shotgun (WGS) entry which is preliminary data.</text>
</comment>
<proteinExistence type="predicted"/>
<protein>
    <submittedName>
        <fullName evidence="1">Uncharacterized protein</fullName>
    </submittedName>
</protein>